<evidence type="ECO:0000313" key="2">
    <source>
        <dbReference type="EMBL" id="TWX70114.1"/>
    </source>
</evidence>
<dbReference type="InterPro" id="IPR019587">
    <property type="entry name" value="Polyketide_cyclase/dehydratase"/>
</dbReference>
<protein>
    <submittedName>
        <fullName evidence="2">SRPBCC family protein</fullName>
    </submittedName>
</protein>
<dbReference type="Proteomes" id="UP000321525">
    <property type="component" value="Unassembled WGS sequence"/>
</dbReference>
<dbReference type="Gene3D" id="3.30.530.20">
    <property type="match status" value="1"/>
</dbReference>
<name>A0A5C6QMD7_9GAMM</name>
<dbReference type="AlphaFoldDB" id="A0A5C6QMD7"/>
<evidence type="ECO:0000313" key="3">
    <source>
        <dbReference type="Proteomes" id="UP000321525"/>
    </source>
</evidence>
<dbReference type="EMBL" id="VOLR01000009">
    <property type="protein sequence ID" value="TWX60358.1"/>
    <property type="molecule type" value="Genomic_DNA"/>
</dbReference>
<dbReference type="InterPro" id="IPR023393">
    <property type="entry name" value="START-like_dom_sf"/>
</dbReference>
<evidence type="ECO:0000313" key="4">
    <source>
        <dbReference type="Proteomes" id="UP000321917"/>
    </source>
</evidence>
<organism evidence="2 4">
    <name type="scientific">Colwellia hornerae</name>
    <dbReference type="NCBI Taxonomy" id="89402"/>
    <lineage>
        <taxon>Bacteria</taxon>
        <taxon>Pseudomonadati</taxon>
        <taxon>Pseudomonadota</taxon>
        <taxon>Gammaproteobacteria</taxon>
        <taxon>Alteromonadales</taxon>
        <taxon>Colwelliaceae</taxon>
        <taxon>Colwellia</taxon>
    </lineage>
</organism>
<reference evidence="2 4" key="1">
    <citation type="submission" date="2019-07" db="EMBL/GenBank/DDBJ databases">
        <title>Genomes of sea-ice associated Colwellia species.</title>
        <authorList>
            <person name="Bowman J.P."/>
        </authorList>
    </citation>
    <scope>NUCLEOTIDE SEQUENCE [LARGE SCALE GENOMIC DNA]</scope>
    <source>
        <strain evidence="1 3">ACAM 607</strain>
        <strain evidence="2 4">IC036</strain>
    </source>
</reference>
<dbReference type="OrthoDB" id="6293039at2"/>
<keyword evidence="3" id="KW-1185">Reference proteome</keyword>
<accession>A0A5C6QMD7</accession>
<dbReference type="CDD" id="cd07821">
    <property type="entry name" value="PYR_PYL_RCAR_like"/>
    <property type="match status" value="1"/>
</dbReference>
<dbReference type="Proteomes" id="UP000321917">
    <property type="component" value="Unassembled WGS sequence"/>
</dbReference>
<dbReference type="Pfam" id="PF10604">
    <property type="entry name" value="Polyketide_cyc2"/>
    <property type="match status" value="1"/>
</dbReference>
<dbReference type="RefSeq" id="WP_146799274.1">
    <property type="nucleotide sequence ID" value="NZ_VOLP01000010.1"/>
</dbReference>
<proteinExistence type="predicted"/>
<dbReference type="EMBL" id="VOLQ01000006">
    <property type="protein sequence ID" value="TWX70114.1"/>
    <property type="molecule type" value="Genomic_DNA"/>
</dbReference>
<gene>
    <name evidence="1" type="ORF">ESZ26_08290</name>
    <name evidence="2" type="ORF">ESZ27_04980</name>
</gene>
<comment type="caution">
    <text evidence="2">The sequence shown here is derived from an EMBL/GenBank/DDBJ whole genome shotgun (WGS) entry which is preliminary data.</text>
</comment>
<evidence type="ECO:0000313" key="1">
    <source>
        <dbReference type="EMBL" id="TWX60358.1"/>
    </source>
</evidence>
<sequence>MISITLKQNINATRQQICETLLEHQQLSRFFDATFSLIQPQNKTELKGGKGAIRQVKISGITFSERIISADHHHISYQIIGNKPVAEHRGNIHFNENDLAKDSNIPASTEVTYHISCKAPWWLPSLILAFFIKKDLGQALKKLASHFPGEIVCP</sequence>
<dbReference type="SUPFAM" id="SSF55961">
    <property type="entry name" value="Bet v1-like"/>
    <property type="match status" value="1"/>
</dbReference>